<dbReference type="Pfam" id="PF03763">
    <property type="entry name" value="Remorin_C"/>
    <property type="match status" value="1"/>
</dbReference>
<dbReference type="InterPro" id="IPR005516">
    <property type="entry name" value="Remorin_C"/>
</dbReference>
<protein>
    <recommendedName>
        <fullName evidence="4">Remorin C-terminal domain-containing protein</fullName>
    </recommendedName>
</protein>
<dbReference type="Gramene" id="CDP00403">
    <property type="protein sequence ID" value="CDP00403"/>
    <property type="gene ID" value="GSCOC_T00032335001"/>
</dbReference>
<dbReference type="InParanoid" id="A0A068TYH0"/>
<accession>A0A068TYH0</accession>
<dbReference type="PhylomeDB" id="A0A068TYH0"/>
<feature type="coiled-coil region" evidence="2">
    <location>
        <begin position="308"/>
        <end position="350"/>
    </location>
</feature>
<feature type="compositionally biased region" description="Basic and acidic residues" evidence="3">
    <location>
        <begin position="294"/>
        <end position="304"/>
    </location>
</feature>
<evidence type="ECO:0000259" key="4">
    <source>
        <dbReference type="Pfam" id="PF03763"/>
    </source>
</evidence>
<feature type="region of interest" description="Disordered" evidence="3">
    <location>
        <begin position="88"/>
        <end position="138"/>
    </location>
</feature>
<dbReference type="STRING" id="49390.A0A068TYH0"/>
<dbReference type="PANTHER" id="PTHR31471">
    <property type="entry name" value="OS02G0116800 PROTEIN"/>
    <property type="match status" value="1"/>
</dbReference>
<sequence>MPFLIVLTSKARLSVERHPTLLASSPLRSLHSAVRIRKLHSFFCLSFKKAPRHETIKFISPVTRFRLDLAPLQRMDILFKQLRTKYPNLPRGSSSAGKDGTPPPQKTQSFKGERKRSQSWLRRQFSGSMSRGNESTNEEEYHTAVAAAAFAVKSLEESRTRDERRGLSIRDAALPKIKSSTEDKASVPDSRTKSIKFSGEVAMPNLDDPDRRVQISTEASEKMPEKAVVPVPPIKKKLSFADTQPEVALRSREAIKPTKKASSFDRTFSKKPEIKEPKLEPGDTTIRQSPKKPGKGDTRADVWEEDEMARINEKYEKKRVKILELEEEEKKAAKRRLERTEAELDKRRARATHHYRSELERIESIARGARSHATENQRYEESKVKEKASKFRMTGKLPAAFWCF</sequence>
<proteinExistence type="inferred from homology"/>
<dbReference type="FunCoup" id="A0A068TYH0">
    <property type="interactions" value="247"/>
</dbReference>
<evidence type="ECO:0000256" key="1">
    <source>
        <dbReference type="ARBA" id="ARBA00005711"/>
    </source>
</evidence>
<evidence type="ECO:0000256" key="3">
    <source>
        <dbReference type="SAM" id="MobiDB-lite"/>
    </source>
</evidence>
<comment type="similarity">
    <text evidence="1">Belongs to the remorin family.</text>
</comment>
<dbReference type="AlphaFoldDB" id="A0A068TYH0"/>
<dbReference type="EMBL" id="HG739089">
    <property type="protein sequence ID" value="CDP00403.1"/>
    <property type="molecule type" value="Genomic_DNA"/>
</dbReference>
<gene>
    <name evidence="5" type="ORF">GSCOC_T00032335001</name>
</gene>
<name>A0A068TYH0_COFCA</name>
<keyword evidence="6" id="KW-1185">Reference proteome</keyword>
<dbReference type="Proteomes" id="UP000295252">
    <property type="component" value="Chromosome III"/>
</dbReference>
<feature type="region of interest" description="Disordered" evidence="3">
    <location>
        <begin position="243"/>
        <end position="304"/>
    </location>
</feature>
<feature type="compositionally biased region" description="Basic and acidic residues" evidence="3">
    <location>
        <begin position="267"/>
        <end position="281"/>
    </location>
</feature>
<reference evidence="6" key="1">
    <citation type="journal article" date="2014" name="Science">
        <title>The coffee genome provides insight into the convergent evolution of caffeine biosynthesis.</title>
        <authorList>
            <person name="Denoeud F."/>
            <person name="Carretero-Paulet L."/>
            <person name="Dereeper A."/>
            <person name="Droc G."/>
            <person name="Guyot R."/>
            <person name="Pietrella M."/>
            <person name="Zheng C."/>
            <person name="Alberti A."/>
            <person name="Anthony F."/>
            <person name="Aprea G."/>
            <person name="Aury J.M."/>
            <person name="Bento P."/>
            <person name="Bernard M."/>
            <person name="Bocs S."/>
            <person name="Campa C."/>
            <person name="Cenci A."/>
            <person name="Combes M.C."/>
            <person name="Crouzillat D."/>
            <person name="Da Silva C."/>
            <person name="Daddiego L."/>
            <person name="De Bellis F."/>
            <person name="Dussert S."/>
            <person name="Garsmeur O."/>
            <person name="Gayraud T."/>
            <person name="Guignon V."/>
            <person name="Jahn K."/>
            <person name="Jamilloux V."/>
            <person name="Joet T."/>
            <person name="Labadie K."/>
            <person name="Lan T."/>
            <person name="Leclercq J."/>
            <person name="Lepelley M."/>
            <person name="Leroy T."/>
            <person name="Li L.T."/>
            <person name="Librado P."/>
            <person name="Lopez L."/>
            <person name="Munoz A."/>
            <person name="Noel B."/>
            <person name="Pallavicini A."/>
            <person name="Perrotta G."/>
            <person name="Poncet V."/>
            <person name="Pot D."/>
            <person name="Priyono X."/>
            <person name="Rigoreau M."/>
            <person name="Rouard M."/>
            <person name="Rozas J."/>
            <person name="Tranchant-Dubreuil C."/>
            <person name="VanBuren R."/>
            <person name="Zhang Q."/>
            <person name="Andrade A.C."/>
            <person name="Argout X."/>
            <person name="Bertrand B."/>
            <person name="de Kochko A."/>
            <person name="Graziosi G."/>
            <person name="Henry R.J."/>
            <person name="Jayarama X."/>
            <person name="Ming R."/>
            <person name="Nagai C."/>
            <person name="Rounsley S."/>
            <person name="Sankoff D."/>
            <person name="Giuliano G."/>
            <person name="Albert V.A."/>
            <person name="Wincker P."/>
            <person name="Lashermes P."/>
        </authorList>
    </citation>
    <scope>NUCLEOTIDE SEQUENCE [LARGE SCALE GENOMIC DNA]</scope>
    <source>
        <strain evidence="6">cv. DH200-94</strain>
    </source>
</reference>
<evidence type="ECO:0000313" key="5">
    <source>
        <dbReference type="EMBL" id="CDP00403.1"/>
    </source>
</evidence>
<dbReference type="PANTHER" id="PTHR31471:SF51">
    <property type="entry name" value="REMORIN FAMILY PROTEIN"/>
    <property type="match status" value="1"/>
</dbReference>
<dbReference type="OMA" id="FRDDMEY"/>
<feature type="compositionally biased region" description="Polar residues" evidence="3">
    <location>
        <begin position="118"/>
        <end position="135"/>
    </location>
</feature>
<keyword evidence="2" id="KW-0175">Coiled coil</keyword>
<evidence type="ECO:0000313" key="6">
    <source>
        <dbReference type="Proteomes" id="UP000295252"/>
    </source>
</evidence>
<evidence type="ECO:0000256" key="2">
    <source>
        <dbReference type="SAM" id="Coils"/>
    </source>
</evidence>
<feature type="domain" description="Remorin C-terminal" evidence="4">
    <location>
        <begin position="297"/>
        <end position="399"/>
    </location>
</feature>
<dbReference type="OrthoDB" id="1879425at2759"/>
<organism evidence="5 6">
    <name type="scientific">Coffea canephora</name>
    <name type="common">Robusta coffee</name>
    <dbReference type="NCBI Taxonomy" id="49390"/>
    <lineage>
        <taxon>Eukaryota</taxon>
        <taxon>Viridiplantae</taxon>
        <taxon>Streptophyta</taxon>
        <taxon>Embryophyta</taxon>
        <taxon>Tracheophyta</taxon>
        <taxon>Spermatophyta</taxon>
        <taxon>Magnoliopsida</taxon>
        <taxon>eudicotyledons</taxon>
        <taxon>Gunneridae</taxon>
        <taxon>Pentapetalae</taxon>
        <taxon>asterids</taxon>
        <taxon>lamiids</taxon>
        <taxon>Gentianales</taxon>
        <taxon>Rubiaceae</taxon>
        <taxon>Ixoroideae</taxon>
        <taxon>Gardenieae complex</taxon>
        <taxon>Bertiereae - Coffeeae clade</taxon>
        <taxon>Coffeeae</taxon>
        <taxon>Coffea</taxon>
    </lineage>
</organism>